<name>A0A0G0RC48_9BACT</name>
<dbReference type="AlphaFoldDB" id="A0A0G0RC48"/>
<evidence type="ECO:0000313" key="1">
    <source>
        <dbReference type="EMBL" id="KKR11267.1"/>
    </source>
</evidence>
<comment type="caution">
    <text evidence="1">The sequence shown here is derived from an EMBL/GenBank/DDBJ whole genome shotgun (WGS) entry which is preliminary data.</text>
</comment>
<protein>
    <submittedName>
        <fullName evidence="1">Uncharacterized protein</fullName>
    </submittedName>
</protein>
<sequence length="215" mass="25292">MSKYEQLREKVTQGINFIENSRLEKLKEEERKAAIVAAGERVRNEEENKKREFAAANYPLLLKEIPKVLNEINRDVFNSYAHFVGWKNIENEKREELESVRDEGGTTTLAHTGHSFQETWKECRLDMPEGRSLSVSFLIKRKHWYNNNLDWGSLPEIKPRDQSGLYLSCHNDTNKKWDYGSRISTRISIRKPKEVVMKELDEKLQSSIEQMYSPK</sequence>
<accession>A0A0G0RC48</accession>
<dbReference type="Proteomes" id="UP000034246">
    <property type="component" value="Unassembled WGS sequence"/>
</dbReference>
<reference evidence="1 2" key="1">
    <citation type="journal article" date="2015" name="Nature">
        <title>rRNA introns, odd ribosomes, and small enigmatic genomes across a large radiation of phyla.</title>
        <authorList>
            <person name="Brown C.T."/>
            <person name="Hug L.A."/>
            <person name="Thomas B.C."/>
            <person name="Sharon I."/>
            <person name="Castelle C.J."/>
            <person name="Singh A."/>
            <person name="Wilkins M.J."/>
            <person name="Williams K.H."/>
            <person name="Banfield J.F."/>
        </authorList>
    </citation>
    <scope>NUCLEOTIDE SEQUENCE [LARGE SCALE GENOMIC DNA]</scope>
</reference>
<gene>
    <name evidence="1" type="ORF">UT39_C0009G0027</name>
</gene>
<dbReference type="EMBL" id="LBWP01000009">
    <property type="protein sequence ID" value="KKR11267.1"/>
    <property type="molecule type" value="Genomic_DNA"/>
</dbReference>
<proteinExistence type="predicted"/>
<organism evidence="1 2">
    <name type="scientific">Candidatus Woesebacteria bacterium GW2011_GWA1_39_21</name>
    <dbReference type="NCBI Taxonomy" id="1618550"/>
    <lineage>
        <taxon>Bacteria</taxon>
        <taxon>Candidatus Woeseibacteriota</taxon>
    </lineage>
</organism>
<dbReference type="STRING" id="1618550.UT39_C0009G0027"/>
<evidence type="ECO:0000313" key="2">
    <source>
        <dbReference type="Proteomes" id="UP000034246"/>
    </source>
</evidence>